<name>A0ABV5YSG2_9ACTN</name>
<feature type="region of interest" description="Disordered" evidence="1">
    <location>
        <begin position="1"/>
        <end position="20"/>
    </location>
</feature>
<evidence type="ECO:0000313" key="3">
    <source>
        <dbReference type="Proteomes" id="UP001589627"/>
    </source>
</evidence>
<dbReference type="Proteomes" id="UP001589627">
    <property type="component" value="Unassembled WGS sequence"/>
</dbReference>
<dbReference type="RefSeq" id="WP_378210943.1">
    <property type="nucleotide sequence ID" value="NZ_JBHLZP010000448.1"/>
</dbReference>
<protein>
    <submittedName>
        <fullName evidence="2">Uncharacterized protein</fullName>
    </submittedName>
</protein>
<comment type="caution">
    <text evidence="2">The sequence shown here is derived from an EMBL/GenBank/DDBJ whole genome shotgun (WGS) entry which is preliminary data.</text>
</comment>
<sequence>MRPGVRHVLDDTTLTSARPDGVAETARLEPGEVPKILEEVFGIVLDAAATSGLVAALAPKTS</sequence>
<keyword evidence="3" id="KW-1185">Reference proteome</keyword>
<organism evidence="2 3">
    <name type="scientific">Actinoallomurus acaciae</name>
    <dbReference type="NCBI Taxonomy" id="502577"/>
    <lineage>
        <taxon>Bacteria</taxon>
        <taxon>Bacillati</taxon>
        <taxon>Actinomycetota</taxon>
        <taxon>Actinomycetes</taxon>
        <taxon>Streptosporangiales</taxon>
        <taxon>Thermomonosporaceae</taxon>
        <taxon>Actinoallomurus</taxon>
    </lineage>
</organism>
<accession>A0ABV5YSG2</accession>
<evidence type="ECO:0000313" key="2">
    <source>
        <dbReference type="EMBL" id="MFB9837983.1"/>
    </source>
</evidence>
<dbReference type="EMBL" id="JBHLZP010000448">
    <property type="protein sequence ID" value="MFB9837983.1"/>
    <property type="molecule type" value="Genomic_DNA"/>
</dbReference>
<gene>
    <name evidence="2" type="ORF">ACFFNX_38055</name>
</gene>
<proteinExistence type="predicted"/>
<reference evidence="2 3" key="1">
    <citation type="submission" date="2024-09" db="EMBL/GenBank/DDBJ databases">
        <authorList>
            <person name="Sun Q."/>
            <person name="Mori K."/>
        </authorList>
    </citation>
    <scope>NUCLEOTIDE SEQUENCE [LARGE SCALE GENOMIC DNA]</scope>
    <source>
        <strain evidence="2 3">TBRC 0563</strain>
    </source>
</reference>
<evidence type="ECO:0000256" key="1">
    <source>
        <dbReference type="SAM" id="MobiDB-lite"/>
    </source>
</evidence>
<dbReference type="Gene3D" id="3.30.2140.10">
    <property type="entry name" value="Arylamine N-acetyltransferase"/>
    <property type="match status" value="1"/>
</dbReference>